<sequence>MKDRTYVALGDSITAYRNNVKVYMEWLLEERETLGFRRMINNGIGGWNTLHLLDKLEERCLQHQPQFISIMLGTNDHAIYKGKEEPAVSLDQFKFNLCEIVRQIRVSAHERGNAAPYILLMSPPFIVTETNSAGTQASQTRLLNYVRAVHEMSVELDTGYLDVNAITAEATLHDGQLYRDNYTDQNDGVHLNSAGQKWLVPFIRQICIEQRA</sequence>
<dbReference type="Proteomes" id="UP001596989">
    <property type="component" value="Unassembled WGS sequence"/>
</dbReference>
<comment type="caution">
    <text evidence="2">The sequence shown here is derived from an EMBL/GenBank/DDBJ whole genome shotgun (WGS) entry which is preliminary data.</text>
</comment>
<dbReference type="InterPro" id="IPR036514">
    <property type="entry name" value="SGNH_hydro_sf"/>
</dbReference>
<reference evidence="3" key="1">
    <citation type="journal article" date="2019" name="Int. J. Syst. Evol. Microbiol.">
        <title>The Global Catalogue of Microorganisms (GCM) 10K type strain sequencing project: providing services to taxonomists for standard genome sequencing and annotation.</title>
        <authorList>
            <consortium name="The Broad Institute Genomics Platform"/>
            <consortium name="The Broad Institute Genome Sequencing Center for Infectious Disease"/>
            <person name="Wu L."/>
            <person name="Ma J."/>
        </authorList>
    </citation>
    <scope>NUCLEOTIDE SEQUENCE [LARGE SCALE GENOMIC DNA]</scope>
    <source>
        <strain evidence="3">CCUG 59129</strain>
    </source>
</reference>
<dbReference type="InterPro" id="IPR013830">
    <property type="entry name" value="SGNH_hydro"/>
</dbReference>
<evidence type="ECO:0000313" key="2">
    <source>
        <dbReference type="EMBL" id="MFD0961094.1"/>
    </source>
</evidence>
<dbReference type="PANTHER" id="PTHR14209">
    <property type="entry name" value="ISOAMYL ACETATE-HYDROLYZING ESTERASE 1"/>
    <property type="match status" value="1"/>
</dbReference>
<keyword evidence="3" id="KW-1185">Reference proteome</keyword>
<accession>A0ABW3HU40</accession>
<dbReference type="InterPro" id="IPR045136">
    <property type="entry name" value="Iah1-like"/>
</dbReference>
<organism evidence="2 3">
    <name type="scientific">Paenibacillus chungangensis</name>
    <dbReference type="NCBI Taxonomy" id="696535"/>
    <lineage>
        <taxon>Bacteria</taxon>
        <taxon>Bacillati</taxon>
        <taxon>Bacillota</taxon>
        <taxon>Bacilli</taxon>
        <taxon>Bacillales</taxon>
        <taxon>Paenibacillaceae</taxon>
        <taxon>Paenibacillus</taxon>
    </lineage>
</organism>
<proteinExistence type="predicted"/>
<name>A0ABW3HU40_9BACL</name>
<feature type="domain" description="SGNH hydrolase-type esterase" evidence="1">
    <location>
        <begin position="8"/>
        <end position="197"/>
    </location>
</feature>
<gene>
    <name evidence="2" type="ORF">ACFQ2I_17155</name>
</gene>
<dbReference type="PANTHER" id="PTHR14209:SF19">
    <property type="entry name" value="ISOAMYL ACETATE-HYDROLYZING ESTERASE 1 HOMOLOG"/>
    <property type="match status" value="1"/>
</dbReference>
<dbReference type="RefSeq" id="WP_377566331.1">
    <property type="nucleotide sequence ID" value="NZ_JBHTJZ010000030.1"/>
</dbReference>
<dbReference type="SUPFAM" id="SSF52266">
    <property type="entry name" value="SGNH hydrolase"/>
    <property type="match status" value="1"/>
</dbReference>
<keyword evidence="2" id="KW-0378">Hydrolase</keyword>
<protein>
    <submittedName>
        <fullName evidence="2">SGNH/GDSL hydrolase family protein</fullName>
    </submittedName>
</protein>
<dbReference type="Gene3D" id="3.40.50.1110">
    <property type="entry name" value="SGNH hydrolase"/>
    <property type="match status" value="1"/>
</dbReference>
<evidence type="ECO:0000313" key="3">
    <source>
        <dbReference type="Proteomes" id="UP001596989"/>
    </source>
</evidence>
<dbReference type="GO" id="GO:0016787">
    <property type="term" value="F:hydrolase activity"/>
    <property type="evidence" value="ECO:0007669"/>
    <property type="project" value="UniProtKB-KW"/>
</dbReference>
<evidence type="ECO:0000259" key="1">
    <source>
        <dbReference type="Pfam" id="PF13472"/>
    </source>
</evidence>
<dbReference type="EMBL" id="JBHTJZ010000030">
    <property type="protein sequence ID" value="MFD0961094.1"/>
    <property type="molecule type" value="Genomic_DNA"/>
</dbReference>
<dbReference type="Pfam" id="PF13472">
    <property type="entry name" value="Lipase_GDSL_2"/>
    <property type="match status" value="1"/>
</dbReference>